<sequence>MNPFYFQLLSNIMLITLVLNLFITTVLAFVPISRYYQGSVIIRDKIYFLGGIGVSGKGSNELFYLDVSSPFTTVNLKWTDLTTIAPIPVSSAFAPSCVGGSNNATIFLLEHRSANNVNSTNLVTFTFDTTTQKWSIPTTTIPPPTRQDMKAVVDNYGRIYISGGYEPYATLKSYNNTYVLDSLSLSWLSGSNAPITRSGYTATLLPSGQIVYIGGTNEDPTPEIDMKQISIYNTISGTWSLMTAGGEAIAARQSHTAVLAAGIGGTLVGIMIAGFVGFICYRKYRKNPDNDPYIPTPGSTSVREYDDPVDYVPTPGSNIRETRHSVFTPPSTTNRYGTPSFVSNTSSAYDSPNYMYQSGAPDVTFIPPGTPIPGTYNQGVLIQGPIHGVYNQGA</sequence>
<keyword evidence="2" id="KW-0677">Repeat</keyword>
<protein>
    <submittedName>
        <fullName evidence="5">12693_t:CDS:1</fullName>
    </submittedName>
</protein>
<dbReference type="InterPro" id="IPR011043">
    <property type="entry name" value="Gal_Oxase/kelch_b-propeller"/>
</dbReference>
<comment type="caution">
    <text evidence="5">The sequence shown here is derived from an EMBL/GenBank/DDBJ whole genome shotgun (WGS) entry which is preliminary data.</text>
</comment>
<evidence type="ECO:0000256" key="4">
    <source>
        <dbReference type="SAM" id="Phobius"/>
    </source>
</evidence>
<dbReference type="EMBL" id="CAJVQA010000040">
    <property type="protein sequence ID" value="CAG8451890.1"/>
    <property type="molecule type" value="Genomic_DNA"/>
</dbReference>
<dbReference type="SUPFAM" id="SSF50965">
    <property type="entry name" value="Galactose oxidase, central domain"/>
    <property type="match status" value="2"/>
</dbReference>
<dbReference type="Pfam" id="PF24681">
    <property type="entry name" value="Kelch_KLHDC2_KLHL20_DRC7"/>
    <property type="match status" value="1"/>
</dbReference>
<evidence type="ECO:0000256" key="1">
    <source>
        <dbReference type="ARBA" id="ARBA00022441"/>
    </source>
</evidence>
<dbReference type="OrthoDB" id="432528at2759"/>
<keyword evidence="6" id="KW-1185">Reference proteome</keyword>
<keyword evidence="4" id="KW-0812">Transmembrane</keyword>
<evidence type="ECO:0000313" key="6">
    <source>
        <dbReference type="Proteomes" id="UP000789759"/>
    </source>
</evidence>
<keyword evidence="4" id="KW-1133">Transmembrane helix</keyword>
<keyword evidence="1" id="KW-0880">Kelch repeat</keyword>
<dbReference type="InterPro" id="IPR015915">
    <property type="entry name" value="Kelch-typ_b-propeller"/>
</dbReference>
<feature type="region of interest" description="Disordered" evidence="3">
    <location>
        <begin position="313"/>
        <end position="332"/>
    </location>
</feature>
<proteinExistence type="predicted"/>
<feature type="transmembrane region" description="Helical" evidence="4">
    <location>
        <begin position="231"/>
        <end position="251"/>
    </location>
</feature>
<dbReference type="Gene3D" id="2.120.10.80">
    <property type="entry name" value="Kelch-type beta propeller"/>
    <property type="match status" value="1"/>
</dbReference>
<dbReference type="Proteomes" id="UP000789759">
    <property type="component" value="Unassembled WGS sequence"/>
</dbReference>
<dbReference type="AlphaFoldDB" id="A0A9N8VG58"/>
<feature type="transmembrane region" description="Helical" evidence="4">
    <location>
        <begin position="257"/>
        <end position="281"/>
    </location>
</feature>
<evidence type="ECO:0000313" key="5">
    <source>
        <dbReference type="EMBL" id="CAG8451890.1"/>
    </source>
</evidence>
<gene>
    <name evidence="5" type="ORF">CPELLU_LOCUS186</name>
</gene>
<organism evidence="5 6">
    <name type="scientific">Cetraspora pellucida</name>
    <dbReference type="NCBI Taxonomy" id="1433469"/>
    <lineage>
        <taxon>Eukaryota</taxon>
        <taxon>Fungi</taxon>
        <taxon>Fungi incertae sedis</taxon>
        <taxon>Mucoromycota</taxon>
        <taxon>Glomeromycotina</taxon>
        <taxon>Glomeromycetes</taxon>
        <taxon>Diversisporales</taxon>
        <taxon>Gigasporaceae</taxon>
        <taxon>Cetraspora</taxon>
    </lineage>
</organism>
<evidence type="ECO:0000256" key="3">
    <source>
        <dbReference type="SAM" id="MobiDB-lite"/>
    </source>
</evidence>
<dbReference type="PANTHER" id="PTHR46093:SF18">
    <property type="entry name" value="FIBRONECTIN TYPE-III DOMAIN-CONTAINING PROTEIN"/>
    <property type="match status" value="1"/>
</dbReference>
<evidence type="ECO:0000256" key="2">
    <source>
        <dbReference type="ARBA" id="ARBA00022737"/>
    </source>
</evidence>
<dbReference type="PANTHER" id="PTHR46093">
    <property type="entry name" value="ACYL-COA-BINDING DOMAIN-CONTAINING PROTEIN 5"/>
    <property type="match status" value="1"/>
</dbReference>
<reference evidence="5" key="1">
    <citation type="submission" date="2021-06" db="EMBL/GenBank/DDBJ databases">
        <authorList>
            <person name="Kallberg Y."/>
            <person name="Tangrot J."/>
            <person name="Rosling A."/>
        </authorList>
    </citation>
    <scope>NUCLEOTIDE SEQUENCE</scope>
    <source>
        <strain evidence="5">FL966</strain>
    </source>
</reference>
<accession>A0A9N8VG58</accession>
<keyword evidence="4" id="KW-0472">Membrane</keyword>
<name>A0A9N8VG58_9GLOM</name>
<feature type="transmembrane region" description="Helical" evidence="4">
    <location>
        <begin position="12"/>
        <end position="36"/>
    </location>
</feature>